<dbReference type="InterPro" id="IPR000160">
    <property type="entry name" value="GGDEF_dom"/>
</dbReference>
<dbReference type="Pfam" id="PF00072">
    <property type="entry name" value="Response_reg"/>
    <property type="match status" value="2"/>
</dbReference>
<gene>
    <name evidence="9" type="ORF">H8K55_19445</name>
</gene>
<evidence type="ECO:0000259" key="8">
    <source>
        <dbReference type="PROSITE" id="PS50894"/>
    </source>
</evidence>
<dbReference type="PROSITE" id="PS50887">
    <property type="entry name" value="GGDEF"/>
    <property type="match status" value="1"/>
</dbReference>
<dbReference type="InterPro" id="IPR011006">
    <property type="entry name" value="CheY-like_superfamily"/>
</dbReference>
<feature type="domain" description="Response regulatory" evidence="6">
    <location>
        <begin position="144"/>
        <end position="261"/>
    </location>
</feature>
<dbReference type="InterPro" id="IPR043128">
    <property type="entry name" value="Rev_trsase/Diguanyl_cyclase"/>
</dbReference>
<dbReference type="InterPro" id="IPR001789">
    <property type="entry name" value="Sig_transdc_resp-reg_receiver"/>
</dbReference>
<dbReference type="SUPFAM" id="SSF52172">
    <property type="entry name" value="CheY-like"/>
    <property type="match status" value="2"/>
</dbReference>
<dbReference type="CDD" id="cd00156">
    <property type="entry name" value="REC"/>
    <property type="match status" value="2"/>
</dbReference>
<evidence type="ECO:0000256" key="3">
    <source>
        <dbReference type="ARBA" id="ARBA00034247"/>
    </source>
</evidence>
<dbReference type="InterPro" id="IPR050469">
    <property type="entry name" value="Diguanylate_Cyclase"/>
</dbReference>
<evidence type="ECO:0000313" key="9">
    <source>
        <dbReference type="EMBL" id="MBC3875772.1"/>
    </source>
</evidence>
<keyword evidence="5" id="KW-0597">Phosphoprotein</keyword>
<keyword evidence="2" id="KW-0902">Two-component regulatory system</keyword>
<dbReference type="SUPFAM" id="SSF47226">
    <property type="entry name" value="Histidine-containing phosphotransfer domain, HPT domain"/>
    <property type="match status" value="1"/>
</dbReference>
<evidence type="ECO:0000256" key="1">
    <source>
        <dbReference type="ARBA" id="ARBA00012528"/>
    </source>
</evidence>
<evidence type="ECO:0000256" key="2">
    <source>
        <dbReference type="ARBA" id="ARBA00023012"/>
    </source>
</evidence>
<dbReference type="Proteomes" id="UP000624279">
    <property type="component" value="Unassembled WGS sequence"/>
</dbReference>
<dbReference type="EC" id="2.7.7.65" evidence="1"/>
<protein>
    <recommendedName>
        <fullName evidence="1">diguanylate cyclase</fullName>
        <ecNumber evidence="1">2.7.7.65</ecNumber>
    </recommendedName>
</protein>
<comment type="catalytic activity">
    <reaction evidence="3">
        <text>2 GTP = 3',3'-c-di-GMP + 2 diphosphate</text>
        <dbReference type="Rhea" id="RHEA:24898"/>
        <dbReference type="ChEBI" id="CHEBI:33019"/>
        <dbReference type="ChEBI" id="CHEBI:37565"/>
        <dbReference type="ChEBI" id="CHEBI:58805"/>
        <dbReference type="EC" id="2.7.7.65"/>
    </reaction>
</comment>
<dbReference type="InterPro" id="IPR008207">
    <property type="entry name" value="Sig_transdc_His_kin_Hpt_dom"/>
</dbReference>
<dbReference type="InterPro" id="IPR029787">
    <property type="entry name" value="Nucleotide_cyclase"/>
</dbReference>
<dbReference type="PANTHER" id="PTHR45138:SF9">
    <property type="entry name" value="DIGUANYLATE CYCLASE DGCM-RELATED"/>
    <property type="match status" value="1"/>
</dbReference>
<dbReference type="Gene3D" id="3.40.50.2300">
    <property type="match status" value="2"/>
</dbReference>
<feature type="domain" description="HPt" evidence="8">
    <location>
        <begin position="8"/>
        <end position="119"/>
    </location>
</feature>
<comment type="caution">
    <text evidence="9">The sequence shown here is derived from an EMBL/GenBank/DDBJ whole genome shotgun (WGS) entry which is preliminary data.</text>
</comment>
<accession>A0ABR6YGV3</accession>
<dbReference type="Gene3D" id="1.20.120.160">
    <property type="entry name" value="HPT domain"/>
    <property type="match status" value="1"/>
</dbReference>
<evidence type="ECO:0000256" key="4">
    <source>
        <dbReference type="PROSITE-ProRule" id="PRU00110"/>
    </source>
</evidence>
<dbReference type="SMART" id="SM00267">
    <property type="entry name" value="GGDEF"/>
    <property type="match status" value="1"/>
</dbReference>
<dbReference type="Pfam" id="PF00990">
    <property type="entry name" value="GGDEF"/>
    <property type="match status" value="1"/>
</dbReference>
<dbReference type="SMART" id="SM00448">
    <property type="entry name" value="REC"/>
    <property type="match status" value="2"/>
</dbReference>
<sequence>MDDRDQELNDALQALAQVYIAKLPAKLAEIETSAQRFQADPTDRENFIVLHRLLHTMAGSAGTFGFPDVGDQARDLEVRLKNYISGETWDTALHNNFGLQINHFLQETKIVHESALAAKSELASSVGVAVNDQADAPIPPEKKLILWADDVDQENKDIIQILQQFAFDIQHVQDLPELELAVQTQRPALLVLNVDFKDHAFAGLNEIMRLKENAVELPPILFTSKTNNFECRLRAVRSGAEAFFLKPLDILALTERIEEIFDRHNPRHFRIMIIDDDVDLAQYYSRVLQGAGMVTEVLNNPECVLEKMAHFRPELILMDVYMPDCDGVELSRVIRQDISYLDVPIVFLSSENNLQKQIAAVKVGADDFLSKPISPELLISSLTTRAERYRALRTLVMRDGLTGLFNHSAIKEDLIAKMSSASRSVSAVSVAMIDLDNFKLVNDTYGHQIGDQVLRTLSHLLKQRLRKSDVVGRYGGEEFIVIFPNTTAEGAKIVLDKVRLAFYQIHHIAEKGEFCVGFSAGIADSRQTTSPDDLLSIADAALYRAKHSGKNQIVLGDQQS</sequence>
<reference evidence="9 10" key="1">
    <citation type="submission" date="2020-08" db="EMBL/GenBank/DDBJ databases">
        <title>Novel species isolated from subtropical streams in China.</title>
        <authorList>
            <person name="Lu H."/>
        </authorList>
    </citation>
    <scope>NUCLEOTIDE SEQUENCE [LARGE SCALE GENOMIC DNA]</scope>
    <source>
        <strain evidence="9 10">LX15W</strain>
    </source>
</reference>
<dbReference type="SUPFAM" id="SSF55073">
    <property type="entry name" value="Nucleotide cyclase"/>
    <property type="match status" value="1"/>
</dbReference>
<dbReference type="PROSITE" id="PS50110">
    <property type="entry name" value="RESPONSE_REGULATORY"/>
    <property type="match status" value="2"/>
</dbReference>
<feature type="domain" description="GGDEF" evidence="7">
    <location>
        <begin position="426"/>
        <end position="558"/>
    </location>
</feature>
<dbReference type="CDD" id="cd01949">
    <property type="entry name" value="GGDEF"/>
    <property type="match status" value="1"/>
</dbReference>
<evidence type="ECO:0000259" key="7">
    <source>
        <dbReference type="PROSITE" id="PS50887"/>
    </source>
</evidence>
<evidence type="ECO:0000313" key="10">
    <source>
        <dbReference type="Proteomes" id="UP000624279"/>
    </source>
</evidence>
<comment type="caution">
    <text evidence="5">Lacks conserved residue(s) required for the propagation of feature annotation.</text>
</comment>
<feature type="domain" description="Response regulatory" evidence="6">
    <location>
        <begin position="270"/>
        <end position="386"/>
    </location>
</feature>
<dbReference type="RefSeq" id="WP_186943735.1">
    <property type="nucleotide sequence ID" value="NZ_JACOGA010000023.1"/>
</dbReference>
<dbReference type="PANTHER" id="PTHR45138">
    <property type="entry name" value="REGULATORY COMPONENTS OF SENSORY TRANSDUCTION SYSTEM"/>
    <property type="match status" value="1"/>
</dbReference>
<evidence type="ECO:0000256" key="5">
    <source>
        <dbReference type="PROSITE-ProRule" id="PRU00169"/>
    </source>
</evidence>
<evidence type="ECO:0000259" key="6">
    <source>
        <dbReference type="PROSITE" id="PS50110"/>
    </source>
</evidence>
<dbReference type="NCBIfam" id="TIGR00254">
    <property type="entry name" value="GGDEF"/>
    <property type="match status" value="1"/>
</dbReference>
<dbReference type="EMBL" id="JACOGA010000023">
    <property type="protein sequence ID" value="MBC3875772.1"/>
    <property type="molecule type" value="Genomic_DNA"/>
</dbReference>
<proteinExistence type="predicted"/>
<dbReference type="InterPro" id="IPR036641">
    <property type="entry name" value="HPT_dom_sf"/>
</dbReference>
<dbReference type="PROSITE" id="PS50894">
    <property type="entry name" value="HPT"/>
    <property type="match status" value="1"/>
</dbReference>
<name>A0ABR6YGV3_9BURK</name>
<dbReference type="Pfam" id="PF01627">
    <property type="entry name" value="Hpt"/>
    <property type="match status" value="1"/>
</dbReference>
<feature type="modified residue" description="4-aspartylphosphate" evidence="5">
    <location>
        <position position="319"/>
    </location>
</feature>
<feature type="modified residue" description="Phosphohistidine" evidence="4">
    <location>
        <position position="55"/>
    </location>
</feature>
<keyword evidence="10" id="KW-1185">Reference proteome</keyword>
<organism evidence="9 10">
    <name type="scientific">Undibacterium flavidum</name>
    <dbReference type="NCBI Taxonomy" id="2762297"/>
    <lineage>
        <taxon>Bacteria</taxon>
        <taxon>Pseudomonadati</taxon>
        <taxon>Pseudomonadota</taxon>
        <taxon>Betaproteobacteria</taxon>
        <taxon>Burkholderiales</taxon>
        <taxon>Oxalobacteraceae</taxon>
        <taxon>Undibacterium</taxon>
    </lineage>
</organism>
<dbReference type="Gene3D" id="3.30.70.270">
    <property type="match status" value="1"/>
</dbReference>